<dbReference type="InterPro" id="IPR029063">
    <property type="entry name" value="SAM-dependent_MTases_sf"/>
</dbReference>
<evidence type="ECO:0000313" key="2">
    <source>
        <dbReference type="EMBL" id="EEH00322.1"/>
    </source>
</evidence>
<keyword evidence="3" id="KW-1185">Reference proteome</keyword>
<keyword evidence="2" id="KW-0614">Plasmid</keyword>
<proteinExistence type="predicted"/>
<dbReference type="EMBL" id="ABJZ02000006">
    <property type="protein sequence ID" value="EEH00322.1"/>
    <property type="molecule type" value="Genomic_DNA"/>
</dbReference>
<sequence>MSTINNIYKSDFKDFTSGGDPNLFRYFIAFNLKLIKENGNLTYLVPSALWSESSSRSLRRHIFANYKLNYIYQFQNQKRFKDVVSFFKFAIFQLSNTKVPTSNFKAKFMIQSSDDILKEITRDLKNSKDDAYKGIELNINQIKKLSPIQESIIEFKDSKELILINKMFSKFSTLSEEYINFKKGLVLSIKNRKSLLKEYNNVNFIFLYSRANIYSLIQDFFEDKNSKESSKNYYGSIKMT</sequence>
<dbReference type="REBASE" id="33185">
    <property type="entry name" value="BspSVORF51P"/>
</dbReference>
<dbReference type="AlphaFoldDB" id="A0A826H199"/>
<dbReference type="Pfam" id="PF07669">
    <property type="entry name" value="Eco57I"/>
    <property type="match status" value="1"/>
</dbReference>
<name>A0A826H199_9SPIR</name>
<reference evidence="2 3" key="1">
    <citation type="journal article" date="2011" name="J. Bacteriol.">
        <title>Whole genome sequence of an unusual Borrelia burgdorferi sensu lato isolate.</title>
        <authorList>
            <person name="Casjens S.R."/>
            <person name="Fraser-Liggett C.M."/>
            <person name="Mongodin E.F."/>
            <person name="Qiu W.G."/>
            <person name="Dunn J.J."/>
            <person name="Luft B.J."/>
            <person name="Schutzer S.E."/>
        </authorList>
    </citation>
    <scope>NUCLEOTIDE SEQUENCE [LARGE SCALE GENOMIC DNA]</scope>
    <source>
        <strain evidence="2 3">SV1</strain>
    </source>
</reference>
<dbReference type="GO" id="GO:0006304">
    <property type="term" value="P:DNA modification"/>
    <property type="evidence" value="ECO:0007669"/>
    <property type="project" value="InterPro"/>
</dbReference>
<feature type="domain" description="Type II methyltransferase M.TaqI-like" evidence="1">
    <location>
        <begin position="9"/>
        <end position="80"/>
    </location>
</feature>
<gene>
    <name evidence="2" type="ORF">BSV1_M53</name>
</gene>
<evidence type="ECO:0000313" key="3">
    <source>
        <dbReference type="Proteomes" id="UP000006166"/>
    </source>
</evidence>
<dbReference type="SUPFAM" id="SSF53335">
    <property type="entry name" value="S-adenosyl-L-methionine-dependent methyltransferases"/>
    <property type="match status" value="1"/>
</dbReference>
<protein>
    <recommendedName>
        <fullName evidence="1">Type II methyltransferase M.TaqI-like domain-containing protein</fullName>
    </recommendedName>
</protein>
<dbReference type="GO" id="GO:0009007">
    <property type="term" value="F:site-specific DNA-methyltransferase (adenine-specific) activity"/>
    <property type="evidence" value="ECO:0007669"/>
    <property type="project" value="UniProtKB-EC"/>
</dbReference>
<dbReference type="Gene3D" id="3.40.50.150">
    <property type="entry name" value="Vaccinia Virus protein VP39"/>
    <property type="match status" value="1"/>
</dbReference>
<dbReference type="Proteomes" id="UP000006166">
    <property type="component" value="Unassembled WGS sequence"/>
</dbReference>
<organism evidence="2 3">
    <name type="scientific">Borreliella finlandensis</name>
    <dbReference type="NCBI Taxonomy" id="498741"/>
    <lineage>
        <taxon>Bacteria</taxon>
        <taxon>Pseudomonadati</taxon>
        <taxon>Spirochaetota</taxon>
        <taxon>Spirochaetia</taxon>
        <taxon>Spirochaetales</taxon>
        <taxon>Borreliaceae</taxon>
        <taxon>Borreliella</taxon>
    </lineage>
</organism>
<comment type="caution">
    <text evidence="2">The sequence shown here is derived from an EMBL/GenBank/DDBJ whole genome shotgun (WGS) entry which is preliminary data.</text>
</comment>
<evidence type="ECO:0000259" key="1">
    <source>
        <dbReference type="Pfam" id="PF07669"/>
    </source>
</evidence>
<accession>A0A826H199</accession>
<geneLocation type="plasmid" evidence="2">
    <name>lp32-6</name>
</geneLocation>
<dbReference type="InterPro" id="IPR011639">
    <property type="entry name" value="MethylTrfase_TaqI-like_dom"/>
</dbReference>